<protein>
    <submittedName>
        <fullName evidence="4">Terminase large subunit</fullName>
    </submittedName>
</protein>
<evidence type="ECO:0000259" key="3">
    <source>
        <dbReference type="Pfam" id="PF20454"/>
    </source>
</evidence>
<dbReference type="GO" id="GO:0016887">
    <property type="term" value="F:ATP hydrolysis activity"/>
    <property type="evidence" value="ECO:0007669"/>
    <property type="project" value="InterPro"/>
</dbReference>
<evidence type="ECO:0000313" key="4">
    <source>
        <dbReference type="EMBL" id="DAD83025.1"/>
    </source>
</evidence>
<feature type="domain" description="Phage terminase large subunit GpA ATPase" evidence="2">
    <location>
        <begin position="2"/>
        <end position="246"/>
    </location>
</feature>
<feature type="domain" description="Terminase large subunit GpA endonuclease" evidence="3">
    <location>
        <begin position="260"/>
        <end position="532"/>
    </location>
</feature>
<organism evidence="4">
    <name type="scientific">Caudovirales sp. ct1Jx6</name>
    <dbReference type="NCBI Taxonomy" id="2826765"/>
    <lineage>
        <taxon>Viruses</taxon>
        <taxon>Duplodnaviria</taxon>
        <taxon>Heunggongvirae</taxon>
        <taxon>Uroviricota</taxon>
        <taxon>Caudoviricetes</taxon>
    </lineage>
</organism>
<evidence type="ECO:0000259" key="2">
    <source>
        <dbReference type="Pfam" id="PF05876"/>
    </source>
</evidence>
<dbReference type="InterPro" id="IPR046453">
    <property type="entry name" value="GpA_ATPase"/>
</dbReference>
<dbReference type="Gene3D" id="3.40.50.300">
    <property type="entry name" value="P-loop containing nucleotide triphosphate hydrolases"/>
    <property type="match status" value="1"/>
</dbReference>
<evidence type="ECO:0000256" key="1">
    <source>
        <dbReference type="SAM" id="MobiDB-lite"/>
    </source>
</evidence>
<feature type="compositionally biased region" description="Polar residues" evidence="1">
    <location>
        <begin position="554"/>
        <end position="564"/>
    </location>
</feature>
<proteinExistence type="predicted"/>
<dbReference type="GO" id="GO:0004519">
    <property type="term" value="F:endonuclease activity"/>
    <property type="evidence" value="ECO:0007669"/>
    <property type="project" value="InterPro"/>
</dbReference>
<dbReference type="PANTHER" id="PTHR34413">
    <property type="entry name" value="PROPHAGE TAIL FIBER ASSEMBLY PROTEIN HOMOLOG TFAE-RELATED-RELATED"/>
    <property type="match status" value="1"/>
</dbReference>
<feature type="region of interest" description="Disordered" evidence="1">
    <location>
        <begin position="536"/>
        <end position="574"/>
    </location>
</feature>
<dbReference type="InterPro" id="IPR046454">
    <property type="entry name" value="GpA_endonuclease"/>
</dbReference>
<sequence length="574" mass="65140">MPGFWRNSITPYLVGIMDEFNNYETEEIIFVKPTQVGGTEALQNAIGYIIDEDPAPTMIVYPTDTLGKETSENRLQPMLESSPSLTKHFVKHRSQKDALQFDNMYISIAGSNSPSGLASKPIKYLFLDEVDKYPPAGTKEADPISLAKERTKTFRGRKIYSCSTPTLRSGHIWKMKEAADVERHYFIPCPHCAEYIELLFAQIRWPGKESGLSYSDRAAQAVYICQKCGAVISEAEKKQALINGEWRAVRSSTRIARTIAFWINTLYSPFTSFAQIAKEFMDSKDDPDKLHNFANSWLAEPWEDTKLKTNSDLVMERQTTVPVYTVPDWAKLLTAGVDVQENCLYWSIRAFGDYITSQNIAHGQAFSWNELLEIMNLEYRKEDGTAMMVALALIDSGDQTDDVYNFCAENSDWAYPCKGTDSMLNHYKISTVNKTGSKAYGMTLVLVDGGKYKDLIAARMRLDNGAKSWMVYADCDREYAEQVTAEHKVVERNSKGTERYVWRKKQSHADNHYLDCEVYSMAAADLLQVRTLHLKHNDDSTNGNELPQEPKPTQAEQSWISNDGSWIPGNESWL</sequence>
<accession>A0A8S5ML20</accession>
<name>A0A8S5ML20_9CAUD</name>
<dbReference type="Pfam" id="PF20454">
    <property type="entry name" value="GpA_nuclease"/>
    <property type="match status" value="1"/>
</dbReference>
<dbReference type="InterPro" id="IPR027417">
    <property type="entry name" value="P-loop_NTPase"/>
</dbReference>
<dbReference type="EMBL" id="BK014927">
    <property type="protein sequence ID" value="DAD83025.1"/>
    <property type="molecule type" value="Genomic_DNA"/>
</dbReference>
<dbReference type="Pfam" id="PF05876">
    <property type="entry name" value="GpA_ATPase"/>
    <property type="match status" value="1"/>
</dbReference>
<dbReference type="InterPro" id="IPR051220">
    <property type="entry name" value="TFA_Chaperone"/>
</dbReference>
<reference evidence="4" key="1">
    <citation type="journal article" date="2021" name="Proc. Natl. Acad. Sci. U.S.A.">
        <title>A Catalog of Tens of Thousands of Viruses from Human Metagenomes Reveals Hidden Associations with Chronic Diseases.</title>
        <authorList>
            <person name="Tisza M.J."/>
            <person name="Buck C.B."/>
        </authorList>
    </citation>
    <scope>NUCLEOTIDE SEQUENCE</scope>
    <source>
        <strain evidence="4">Ct1Jx6</strain>
    </source>
</reference>
<dbReference type="PANTHER" id="PTHR34413:SF2">
    <property type="entry name" value="PROPHAGE TAIL FIBER ASSEMBLY PROTEIN HOMOLOG TFAE-RELATED"/>
    <property type="match status" value="1"/>
</dbReference>